<gene>
    <name evidence="1" type="ORF">S03H2_51290</name>
</gene>
<evidence type="ECO:0000313" key="1">
    <source>
        <dbReference type="EMBL" id="GAH72131.1"/>
    </source>
</evidence>
<dbReference type="EMBL" id="BARU01032530">
    <property type="protein sequence ID" value="GAH72131.1"/>
    <property type="molecule type" value="Genomic_DNA"/>
</dbReference>
<dbReference type="AlphaFoldDB" id="X1HPQ5"/>
<comment type="caution">
    <text evidence="1">The sequence shown here is derived from an EMBL/GenBank/DDBJ whole genome shotgun (WGS) entry which is preliminary data.</text>
</comment>
<accession>X1HPQ5</accession>
<proteinExistence type="predicted"/>
<organism evidence="1">
    <name type="scientific">marine sediment metagenome</name>
    <dbReference type="NCBI Taxonomy" id="412755"/>
    <lineage>
        <taxon>unclassified sequences</taxon>
        <taxon>metagenomes</taxon>
        <taxon>ecological metagenomes</taxon>
    </lineage>
</organism>
<reference evidence="1" key="1">
    <citation type="journal article" date="2014" name="Front. Microbiol.">
        <title>High frequency of phylogenetically diverse reductive dehalogenase-homologous genes in deep subseafloor sedimentary metagenomes.</title>
        <authorList>
            <person name="Kawai M."/>
            <person name="Futagami T."/>
            <person name="Toyoda A."/>
            <person name="Takaki Y."/>
            <person name="Nishi S."/>
            <person name="Hori S."/>
            <person name="Arai W."/>
            <person name="Tsubouchi T."/>
            <person name="Morono Y."/>
            <person name="Uchiyama I."/>
            <person name="Ito T."/>
            <person name="Fujiyama A."/>
            <person name="Inagaki F."/>
            <person name="Takami H."/>
        </authorList>
    </citation>
    <scope>NUCLEOTIDE SEQUENCE</scope>
    <source>
        <strain evidence="1">Expedition CK06-06</strain>
    </source>
</reference>
<name>X1HPQ5_9ZZZZ</name>
<sequence length="35" mass="4350">MKESEEFQYNKKENDDKIIDVQKLLEKYDSESRIR</sequence>
<protein>
    <submittedName>
        <fullName evidence="1">Uncharacterized protein</fullName>
    </submittedName>
</protein>
<feature type="non-terminal residue" evidence="1">
    <location>
        <position position="35"/>
    </location>
</feature>